<organism evidence="1 2">
    <name type="scientific">Kitasatospora xanthocidica</name>
    <dbReference type="NCBI Taxonomy" id="83382"/>
    <lineage>
        <taxon>Bacteria</taxon>
        <taxon>Bacillati</taxon>
        <taxon>Actinomycetota</taxon>
        <taxon>Actinomycetes</taxon>
        <taxon>Kitasatosporales</taxon>
        <taxon>Streptomycetaceae</taxon>
        <taxon>Kitasatospora</taxon>
    </lineage>
</organism>
<protein>
    <submittedName>
        <fullName evidence="1">Uncharacterized protein</fullName>
    </submittedName>
</protein>
<dbReference type="Pfam" id="PF19372">
    <property type="entry name" value="DUF5947"/>
    <property type="match status" value="1"/>
</dbReference>
<gene>
    <name evidence="1" type="ORF">DR950_04195</name>
</gene>
<dbReference type="EMBL" id="QVIG01000001">
    <property type="protein sequence ID" value="RGD62643.1"/>
    <property type="molecule type" value="Genomic_DNA"/>
</dbReference>
<dbReference type="AlphaFoldDB" id="A0A373A3A4"/>
<evidence type="ECO:0000313" key="2">
    <source>
        <dbReference type="Proteomes" id="UP000263377"/>
    </source>
</evidence>
<sequence length="203" mass="22387">MLHRLREPAPPRPEQCAFCGRDLPGGHRHLVDVEDRALACACTACGLLFQQPGAAGGRYRTVPDRYLADPERELDQQAWTVLGIPVGTAFLFRSTVMDQLLAFYPGPAGATESELDEQAWQRALGGSRLAAALEPDVEALLVRRTEERVTCFLVPIDICYELVGRLRRCWHGFDGGAEARAELDAFFARLADRARPLPAEVTA</sequence>
<dbReference type="InterPro" id="IPR045991">
    <property type="entry name" value="DUF5947"/>
</dbReference>
<reference evidence="1 2" key="1">
    <citation type="submission" date="2018-08" db="EMBL/GenBank/DDBJ databases">
        <title>Diversity &amp; Physiological Properties of Lignin-Decomposing Actinobacteria from Soil.</title>
        <authorList>
            <person name="Roh S.G."/>
            <person name="Kim S.B."/>
        </authorList>
    </citation>
    <scope>NUCLEOTIDE SEQUENCE [LARGE SCALE GENOMIC DNA]</scope>
    <source>
        <strain evidence="1 2">MMS17-GH009</strain>
    </source>
</reference>
<name>A0A373A3A4_9ACTN</name>
<accession>A0A373A3A4</accession>
<comment type="caution">
    <text evidence="1">The sequence shown here is derived from an EMBL/GenBank/DDBJ whole genome shotgun (WGS) entry which is preliminary data.</text>
</comment>
<evidence type="ECO:0000313" key="1">
    <source>
        <dbReference type="EMBL" id="RGD62643.1"/>
    </source>
</evidence>
<proteinExistence type="predicted"/>
<dbReference type="Proteomes" id="UP000263377">
    <property type="component" value="Unassembled WGS sequence"/>
</dbReference>
<keyword evidence="2" id="KW-1185">Reference proteome</keyword>